<evidence type="ECO:0000256" key="7">
    <source>
        <dbReference type="SAM" id="MobiDB-lite"/>
    </source>
</evidence>
<dbReference type="eggNOG" id="ENOG502QZJZ">
    <property type="taxonomic scope" value="Eukaryota"/>
</dbReference>
<dbReference type="EMBL" id="GL629990">
    <property type="protein sequence ID" value="EFW99469.1"/>
    <property type="molecule type" value="Genomic_DNA"/>
</dbReference>
<dbReference type="GO" id="GO:0000981">
    <property type="term" value="F:DNA-binding transcription factor activity, RNA polymerase II-specific"/>
    <property type="evidence" value="ECO:0007669"/>
    <property type="project" value="InterPro"/>
</dbReference>
<dbReference type="Gene3D" id="4.10.240.10">
    <property type="entry name" value="Zn(2)-C6 fungal-type DNA-binding domain"/>
    <property type="match status" value="1"/>
</dbReference>
<dbReference type="AlphaFoldDB" id="F0XRV8"/>
<dbReference type="InterPro" id="IPR036864">
    <property type="entry name" value="Zn2-C6_fun-type_DNA-bd_sf"/>
</dbReference>
<evidence type="ECO:0000256" key="2">
    <source>
        <dbReference type="ARBA" id="ARBA00022723"/>
    </source>
</evidence>
<dbReference type="HOGENOM" id="CLU_010813_1_1_1"/>
<evidence type="ECO:0000259" key="8">
    <source>
        <dbReference type="PROSITE" id="PS50048"/>
    </source>
</evidence>
<name>F0XRV8_GROCL</name>
<sequence length="651" mass="72748">MARQKACDCCHSRKIHCDNAIPQCNWCKHHGLACTYDRVNKRAARASSTKRRLVKALEPTGSLGSAAASPCSDADAVVSIARAPAPTSPSTRSRTDTIFCINTARDLQPASNDIHFSSYKLSDISSHCGIPLFSAHGREWLKARTGEDVGNQIVYLVEALQGGRRITQTMLSEFMLSRTNLDLPPRAVVDSCLEAYRTSHFQLVFPIVEHMLFAQIIDAAYTPQKYPVHDGLAAAAATTSLDHITAKASIFAFLSVLAAARVEFRDLTPEIDGDASSDMPRTMYHLFTGQMGAAMKTHAMGCRMLFILGAHMAPTPPDENGRNSIAWRVKSYLRTVFWLCYTFDKDIALRTGQPPCIEDEHCDLTLPEHYTKHGHHCDSSEEQSNNIDLSTSSPCPSSSSPVRTDGTEAHWLPGDLRLVIIKSKTYRMLYSAAALRKPDAELVRDIRELDEEVERWRLSVPAYTRPQLFYAQAQPLNHDNMPRSRLVRRTILHFEYHYLLATIHRAVSRCRTWGVDGDVSSGGEDEIKGLGSSLSLSVEASRATIFYLRLAIKTLFEDAFWLVVSYPMSATMTIFGNIMMHPLHPRSREDLQLLNITPELLKQMRPPDWTPNELANMQIIESFIAELIRLGDNAITKATRDRDSDGKSVGR</sequence>
<evidence type="ECO:0000313" key="9">
    <source>
        <dbReference type="EMBL" id="EFW99469.1"/>
    </source>
</evidence>
<dbReference type="InterPro" id="IPR050987">
    <property type="entry name" value="AtrR-like"/>
</dbReference>
<dbReference type="Pfam" id="PF04082">
    <property type="entry name" value="Fungal_trans"/>
    <property type="match status" value="1"/>
</dbReference>
<gene>
    <name evidence="9" type="ORF">CMQ_7837</name>
</gene>
<dbReference type="Pfam" id="PF00172">
    <property type="entry name" value="Zn_clus"/>
    <property type="match status" value="1"/>
</dbReference>
<evidence type="ECO:0000256" key="4">
    <source>
        <dbReference type="ARBA" id="ARBA00023125"/>
    </source>
</evidence>
<accession>F0XRV8</accession>
<evidence type="ECO:0000313" key="10">
    <source>
        <dbReference type="Proteomes" id="UP000007796"/>
    </source>
</evidence>
<dbReference type="GO" id="GO:0003677">
    <property type="term" value="F:DNA binding"/>
    <property type="evidence" value="ECO:0007669"/>
    <property type="project" value="UniProtKB-KW"/>
</dbReference>
<dbReference type="PANTHER" id="PTHR46910">
    <property type="entry name" value="TRANSCRIPTION FACTOR PDR1"/>
    <property type="match status" value="1"/>
</dbReference>
<reference evidence="9 10" key="1">
    <citation type="journal article" date="2011" name="Proc. Natl. Acad. Sci. U.S.A.">
        <title>Genome and transcriptome analyses of the mountain pine beetle-fungal symbiont Grosmannia clavigera, a lodgepole pine pathogen.</title>
        <authorList>
            <person name="DiGuistini S."/>
            <person name="Wang Y."/>
            <person name="Liao N.Y."/>
            <person name="Taylor G."/>
            <person name="Tanguay P."/>
            <person name="Feau N."/>
            <person name="Henrissat B."/>
            <person name="Chan S.K."/>
            <person name="Hesse-Orce U."/>
            <person name="Alamouti S.M."/>
            <person name="Tsui C.K.M."/>
            <person name="Docking R.T."/>
            <person name="Levasseur A."/>
            <person name="Haridas S."/>
            <person name="Robertson G."/>
            <person name="Birol I."/>
            <person name="Holt R.A."/>
            <person name="Marra M.A."/>
            <person name="Hamelin R.C."/>
            <person name="Hirst M."/>
            <person name="Jones S.J.M."/>
            <person name="Bohlmann J."/>
            <person name="Breuil C."/>
        </authorList>
    </citation>
    <scope>NUCLEOTIDE SEQUENCE [LARGE SCALE GENOMIC DNA]</scope>
    <source>
        <strain evidence="10">kw1407 / UAMH 11150</strain>
    </source>
</reference>
<protein>
    <submittedName>
        <fullName evidence="9">C6 zinc finger domain containing protein</fullName>
    </submittedName>
</protein>
<dbReference type="GO" id="GO:0005634">
    <property type="term" value="C:nucleus"/>
    <property type="evidence" value="ECO:0007669"/>
    <property type="project" value="UniProtKB-SubCell"/>
</dbReference>
<keyword evidence="4" id="KW-0238">DNA-binding</keyword>
<dbReference type="PROSITE" id="PS50048">
    <property type="entry name" value="ZN2_CY6_FUNGAL_2"/>
    <property type="match status" value="1"/>
</dbReference>
<dbReference type="GO" id="GO:0008270">
    <property type="term" value="F:zinc ion binding"/>
    <property type="evidence" value="ECO:0007669"/>
    <property type="project" value="InterPro"/>
</dbReference>
<dbReference type="CDD" id="cd12148">
    <property type="entry name" value="fungal_TF_MHR"/>
    <property type="match status" value="1"/>
</dbReference>
<evidence type="ECO:0000256" key="6">
    <source>
        <dbReference type="ARBA" id="ARBA00023242"/>
    </source>
</evidence>
<dbReference type="RefSeq" id="XP_014168952.1">
    <property type="nucleotide sequence ID" value="XM_014313477.1"/>
</dbReference>
<dbReference type="Proteomes" id="UP000007796">
    <property type="component" value="Unassembled WGS sequence"/>
</dbReference>
<dbReference type="SMART" id="SM00906">
    <property type="entry name" value="Fungal_trans"/>
    <property type="match status" value="1"/>
</dbReference>
<evidence type="ECO:0000256" key="5">
    <source>
        <dbReference type="ARBA" id="ARBA00023163"/>
    </source>
</evidence>
<dbReference type="InParanoid" id="F0XRV8"/>
<dbReference type="CDD" id="cd00067">
    <property type="entry name" value="GAL4"/>
    <property type="match status" value="1"/>
</dbReference>
<keyword evidence="2" id="KW-0479">Metal-binding</keyword>
<proteinExistence type="predicted"/>
<feature type="compositionally biased region" description="Low complexity" evidence="7">
    <location>
        <begin position="390"/>
        <end position="401"/>
    </location>
</feature>
<evidence type="ECO:0000256" key="3">
    <source>
        <dbReference type="ARBA" id="ARBA00023015"/>
    </source>
</evidence>
<keyword evidence="6" id="KW-0539">Nucleus</keyword>
<dbReference type="GO" id="GO:0006351">
    <property type="term" value="P:DNA-templated transcription"/>
    <property type="evidence" value="ECO:0007669"/>
    <property type="project" value="InterPro"/>
</dbReference>
<dbReference type="GeneID" id="25981425"/>
<dbReference type="PANTHER" id="PTHR46910:SF37">
    <property type="entry name" value="ZN(II)2CYS6 TRANSCRIPTION FACTOR (EUROFUNG)"/>
    <property type="match status" value="1"/>
</dbReference>
<dbReference type="STRING" id="655863.F0XRV8"/>
<dbReference type="OrthoDB" id="4116913at2759"/>
<organism evidence="10">
    <name type="scientific">Grosmannia clavigera (strain kw1407 / UAMH 11150)</name>
    <name type="common">Blue stain fungus</name>
    <name type="synonym">Graphiocladiella clavigera</name>
    <dbReference type="NCBI Taxonomy" id="655863"/>
    <lineage>
        <taxon>Eukaryota</taxon>
        <taxon>Fungi</taxon>
        <taxon>Dikarya</taxon>
        <taxon>Ascomycota</taxon>
        <taxon>Pezizomycotina</taxon>
        <taxon>Sordariomycetes</taxon>
        <taxon>Sordariomycetidae</taxon>
        <taxon>Ophiostomatales</taxon>
        <taxon>Ophiostomataceae</taxon>
        <taxon>Leptographium</taxon>
    </lineage>
</organism>
<dbReference type="SMART" id="SM00066">
    <property type="entry name" value="GAL4"/>
    <property type="match status" value="1"/>
</dbReference>
<keyword evidence="5" id="KW-0804">Transcription</keyword>
<dbReference type="InterPro" id="IPR001138">
    <property type="entry name" value="Zn2Cys6_DnaBD"/>
</dbReference>
<dbReference type="SUPFAM" id="SSF57701">
    <property type="entry name" value="Zn2/Cys6 DNA-binding domain"/>
    <property type="match status" value="1"/>
</dbReference>
<comment type="subcellular location">
    <subcellularLocation>
        <location evidence="1">Nucleus</location>
    </subcellularLocation>
</comment>
<feature type="domain" description="Zn(2)-C6 fungal-type" evidence="8">
    <location>
        <begin position="6"/>
        <end position="36"/>
    </location>
</feature>
<keyword evidence="3" id="KW-0805">Transcription regulation</keyword>
<keyword evidence="10" id="KW-1185">Reference proteome</keyword>
<evidence type="ECO:0000256" key="1">
    <source>
        <dbReference type="ARBA" id="ARBA00004123"/>
    </source>
</evidence>
<dbReference type="PROSITE" id="PS00463">
    <property type="entry name" value="ZN2_CY6_FUNGAL_1"/>
    <property type="match status" value="1"/>
</dbReference>
<dbReference type="InterPro" id="IPR007219">
    <property type="entry name" value="XnlR_reg_dom"/>
</dbReference>
<feature type="region of interest" description="Disordered" evidence="7">
    <location>
        <begin position="373"/>
        <end position="406"/>
    </location>
</feature>